<keyword evidence="3" id="KW-1185">Reference proteome</keyword>
<reference evidence="2" key="1">
    <citation type="submission" date="2020-05" db="EMBL/GenBank/DDBJ databases">
        <title>Mycena genomes resolve the evolution of fungal bioluminescence.</title>
        <authorList>
            <person name="Tsai I.J."/>
        </authorList>
    </citation>
    <scope>NUCLEOTIDE SEQUENCE</scope>
    <source>
        <strain evidence="2">CCC161011</strain>
    </source>
</reference>
<proteinExistence type="predicted"/>
<dbReference type="OrthoDB" id="60858at2759"/>
<keyword evidence="1" id="KW-0472">Membrane</keyword>
<evidence type="ECO:0000313" key="2">
    <source>
        <dbReference type="EMBL" id="KAF7368730.1"/>
    </source>
</evidence>
<organism evidence="2 3">
    <name type="scientific">Mycena venus</name>
    <dbReference type="NCBI Taxonomy" id="2733690"/>
    <lineage>
        <taxon>Eukaryota</taxon>
        <taxon>Fungi</taxon>
        <taxon>Dikarya</taxon>
        <taxon>Basidiomycota</taxon>
        <taxon>Agaricomycotina</taxon>
        <taxon>Agaricomycetes</taxon>
        <taxon>Agaricomycetidae</taxon>
        <taxon>Agaricales</taxon>
        <taxon>Marasmiineae</taxon>
        <taxon>Mycenaceae</taxon>
        <taxon>Mycena</taxon>
    </lineage>
</organism>
<feature type="transmembrane region" description="Helical" evidence="1">
    <location>
        <begin position="6"/>
        <end position="29"/>
    </location>
</feature>
<name>A0A8H6YX67_9AGAR</name>
<evidence type="ECO:0000256" key="1">
    <source>
        <dbReference type="SAM" id="Phobius"/>
    </source>
</evidence>
<comment type="caution">
    <text evidence="2">The sequence shown here is derived from an EMBL/GenBank/DDBJ whole genome shotgun (WGS) entry which is preliminary data.</text>
</comment>
<dbReference type="AlphaFoldDB" id="A0A8H6YX67"/>
<gene>
    <name evidence="2" type="ORF">MVEN_00197800</name>
</gene>
<evidence type="ECO:0008006" key="4">
    <source>
        <dbReference type="Google" id="ProtNLM"/>
    </source>
</evidence>
<protein>
    <recommendedName>
        <fullName evidence="4">EXPERA domain-containing protein</fullName>
    </recommendedName>
</protein>
<dbReference type="EMBL" id="JACAZI010000002">
    <property type="protein sequence ID" value="KAF7368730.1"/>
    <property type="molecule type" value="Genomic_DNA"/>
</dbReference>
<evidence type="ECO:0000313" key="3">
    <source>
        <dbReference type="Proteomes" id="UP000620124"/>
    </source>
</evidence>
<accession>A0A8H6YX67</accession>
<dbReference type="PANTHER" id="PTHR37919:SF2">
    <property type="entry name" value="EXPERA DOMAIN-CONTAINING PROTEIN"/>
    <property type="match status" value="1"/>
</dbReference>
<dbReference type="PANTHER" id="PTHR37919">
    <property type="entry name" value="PROTEIN CBG05606"/>
    <property type="match status" value="1"/>
</dbReference>
<sequence>MPVKTYTWVSLWFLLTAPIILWDVGYCFMRPRSMEGGDLHWFWAAYSKYQTVDYVYGLPSFEKGDGFPNAQSLLNVVETTLNLVYLYTAYVTAWPPAPLIGFTGAALTLAKTLLYWAQEYYCNFCAVGHNSLEDLIKYYVLTSSPWVIVPALIVVRLGKDLVADLNFANQVSMKTALGKKK</sequence>
<dbReference type="Proteomes" id="UP000620124">
    <property type="component" value="Unassembled WGS sequence"/>
</dbReference>
<keyword evidence="1" id="KW-0812">Transmembrane</keyword>
<keyword evidence="1" id="KW-1133">Transmembrane helix</keyword>